<dbReference type="PANTHER" id="PTHR43156">
    <property type="entry name" value="STAGE II SPORULATION PROTEIN E-RELATED"/>
    <property type="match status" value="1"/>
</dbReference>
<dbReference type="GO" id="GO:0016791">
    <property type="term" value="F:phosphatase activity"/>
    <property type="evidence" value="ECO:0007669"/>
    <property type="project" value="TreeGrafter"/>
</dbReference>
<dbReference type="SMART" id="SM00331">
    <property type="entry name" value="PP2C_SIG"/>
    <property type="match status" value="1"/>
</dbReference>
<evidence type="ECO:0000313" key="4">
    <source>
        <dbReference type="Proteomes" id="UP000617734"/>
    </source>
</evidence>
<organism evidence="3 4">
    <name type="scientific">Kitasatospora indigofera</name>
    <dbReference type="NCBI Taxonomy" id="67307"/>
    <lineage>
        <taxon>Bacteria</taxon>
        <taxon>Bacillati</taxon>
        <taxon>Actinomycetota</taxon>
        <taxon>Actinomycetes</taxon>
        <taxon>Kitasatosporales</taxon>
        <taxon>Streptomycetaceae</taxon>
        <taxon>Kitasatospora</taxon>
    </lineage>
</organism>
<name>A0A919FUX1_9ACTN</name>
<dbReference type="Gene3D" id="3.60.40.10">
    <property type="entry name" value="PPM-type phosphatase domain"/>
    <property type="match status" value="1"/>
</dbReference>
<feature type="domain" description="PPM-type phosphatase" evidence="2">
    <location>
        <begin position="188"/>
        <end position="405"/>
    </location>
</feature>
<keyword evidence="4" id="KW-1185">Reference proteome</keyword>
<dbReference type="InterPro" id="IPR001932">
    <property type="entry name" value="PPM-type_phosphatase-like_dom"/>
</dbReference>
<dbReference type="Proteomes" id="UP000617734">
    <property type="component" value="Unassembled WGS sequence"/>
</dbReference>
<protein>
    <recommendedName>
        <fullName evidence="2">PPM-type phosphatase domain-containing protein</fullName>
    </recommendedName>
</protein>
<evidence type="ECO:0000313" key="3">
    <source>
        <dbReference type="EMBL" id="GHH71970.1"/>
    </source>
</evidence>
<dbReference type="Pfam" id="PF07228">
    <property type="entry name" value="SpoIIE"/>
    <property type="match status" value="1"/>
</dbReference>
<evidence type="ECO:0000256" key="1">
    <source>
        <dbReference type="ARBA" id="ARBA00022801"/>
    </source>
</evidence>
<reference evidence="3" key="2">
    <citation type="submission" date="2020-09" db="EMBL/GenBank/DDBJ databases">
        <authorList>
            <person name="Sun Q."/>
            <person name="Ohkuma M."/>
        </authorList>
    </citation>
    <scope>NUCLEOTIDE SEQUENCE</scope>
    <source>
        <strain evidence="3">JCM 4646</strain>
    </source>
</reference>
<keyword evidence="1" id="KW-0378">Hydrolase</keyword>
<dbReference type="InterPro" id="IPR052016">
    <property type="entry name" value="Bact_Sigma-Reg"/>
</dbReference>
<sequence>MTERERDSRRMLVGLLDASHLMPLEQVPGRVAEYAAPAGLRDTAIYLCDLRESVLRLLTGNGPNAHRGRAPGSGAGADEAELKVEGTLPGRAFQEGRTVAAGRAGGSGYRWWVPVLDGTERLGVLRVDTEFDDAQAQHDLLGLAALVGLLIVSKRGTSDAYARLRRTERMNVAAEMQWNLMPPRIYADERVVIGGVMEPAYEVGGDAFDFATAGDTVHLSVFDAMGHDTAAALTANLAVAACRNHRRKGRGLAETGDAIERAVLEQFGRSRFVTGILGELDLRTGVLSWVNRGHLPPVLIRAGRWESRLHCPPAHPMGTALGLPSQVCREQLEPGDRVVLYTDGITEAHRPGGPEFGLERFIDVLIRHHADRRPVPETLRRLVRSILDHHQGRLSDDATVLLLQWHGSSPFPPPEVRALAGVPS</sequence>
<dbReference type="EMBL" id="BNBO01000016">
    <property type="protein sequence ID" value="GHH71970.1"/>
    <property type="molecule type" value="Genomic_DNA"/>
</dbReference>
<proteinExistence type="predicted"/>
<gene>
    <name evidence="3" type="ORF">GCM10018781_34170</name>
</gene>
<reference evidence="3" key="1">
    <citation type="journal article" date="2014" name="Int. J. Syst. Evol. Microbiol.">
        <title>Complete genome sequence of Corynebacterium casei LMG S-19264T (=DSM 44701T), isolated from a smear-ripened cheese.</title>
        <authorList>
            <consortium name="US DOE Joint Genome Institute (JGI-PGF)"/>
            <person name="Walter F."/>
            <person name="Albersmeier A."/>
            <person name="Kalinowski J."/>
            <person name="Ruckert C."/>
        </authorList>
    </citation>
    <scope>NUCLEOTIDE SEQUENCE</scope>
    <source>
        <strain evidence="3">JCM 4646</strain>
    </source>
</reference>
<evidence type="ECO:0000259" key="2">
    <source>
        <dbReference type="SMART" id="SM00331"/>
    </source>
</evidence>
<dbReference type="SUPFAM" id="SSF81606">
    <property type="entry name" value="PP2C-like"/>
    <property type="match status" value="1"/>
</dbReference>
<comment type="caution">
    <text evidence="3">The sequence shown here is derived from an EMBL/GenBank/DDBJ whole genome shotgun (WGS) entry which is preliminary data.</text>
</comment>
<dbReference type="InterPro" id="IPR036457">
    <property type="entry name" value="PPM-type-like_dom_sf"/>
</dbReference>
<dbReference type="AlphaFoldDB" id="A0A919FUX1"/>
<dbReference type="PANTHER" id="PTHR43156:SF2">
    <property type="entry name" value="STAGE II SPORULATION PROTEIN E"/>
    <property type="match status" value="1"/>
</dbReference>
<accession>A0A919FUX1</accession>